<dbReference type="EMBL" id="MU866275">
    <property type="protein sequence ID" value="KAK4174578.1"/>
    <property type="molecule type" value="Genomic_DNA"/>
</dbReference>
<dbReference type="AlphaFoldDB" id="A0AAN7A5A4"/>
<reference evidence="2" key="1">
    <citation type="journal article" date="2023" name="Mol. Phylogenet. Evol.">
        <title>Genome-scale phylogeny and comparative genomics of the fungal order Sordariales.</title>
        <authorList>
            <person name="Hensen N."/>
            <person name="Bonometti L."/>
            <person name="Westerberg I."/>
            <person name="Brannstrom I.O."/>
            <person name="Guillou S."/>
            <person name="Cros-Aarteil S."/>
            <person name="Calhoun S."/>
            <person name="Haridas S."/>
            <person name="Kuo A."/>
            <person name="Mondo S."/>
            <person name="Pangilinan J."/>
            <person name="Riley R."/>
            <person name="LaButti K."/>
            <person name="Andreopoulos B."/>
            <person name="Lipzen A."/>
            <person name="Chen C."/>
            <person name="Yan M."/>
            <person name="Daum C."/>
            <person name="Ng V."/>
            <person name="Clum A."/>
            <person name="Steindorff A."/>
            <person name="Ohm R.A."/>
            <person name="Martin F."/>
            <person name="Silar P."/>
            <person name="Natvig D.O."/>
            <person name="Lalanne C."/>
            <person name="Gautier V."/>
            <person name="Ament-Velasquez S.L."/>
            <person name="Kruys A."/>
            <person name="Hutchinson M.I."/>
            <person name="Powell A.J."/>
            <person name="Barry K."/>
            <person name="Miller A.N."/>
            <person name="Grigoriev I.V."/>
            <person name="Debuchy R."/>
            <person name="Gladieux P."/>
            <person name="Hiltunen Thoren M."/>
            <person name="Johannesson H."/>
        </authorList>
    </citation>
    <scope>NUCLEOTIDE SEQUENCE</scope>
    <source>
        <strain evidence="2">CBS 892.96</strain>
    </source>
</reference>
<keyword evidence="1" id="KW-0732">Signal</keyword>
<keyword evidence="3" id="KW-1185">Reference proteome</keyword>
<accession>A0AAN7A5A4</accession>
<evidence type="ECO:0000313" key="3">
    <source>
        <dbReference type="Proteomes" id="UP001302321"/>
    </source>
</evidence>
<proteinExistence type="predicted"/>
<protein>
    <submittedName>
        <fullName evidence="2">Uncharacterized protein</fullName>
    </submittedName>
</protein>
<feature type="signal peptide" evidence="1">
    <location>
        <begin position="1"/>
        <end position="21"/>
    </location>
</feature>
<dbReference type="Proteomes" id="UP001302321">
    <property type="component" value="Unassembled WGS sequence"/>
</dbReference>
<comment type="caution">
    <text evidence="2">The sequence shown here is derived from an EMBL/GenBank/DDBJ whole genome shotgun (WGS) entry which is preliminary data.</text>
</comment>
<organism evidence="2 3">
    <name type="scientific">Triangularia setosa</name>
    <dbReference type="NCBI Taxonomy" id="2587417"/>
    <lineage>
        <taxon>Eukaryota</taxon>
        <taxon>Fungi</taxon>
        <taxon>Dikarya</taxon>
        <taxon>Ascomycota</taxon>
        <taxon>Pezizomycotina</taxon>
        <taxon>Sordariomycetes</taxon>
        <taxon>Sordariomycetidae</taxon>
        <taxon>Sordariales</taxon>
        <taxon>Podosporaceae</taxon>
        <taxon>Triangularia</taxon>
    </lineage>
</organism>
<sequence>MESALLTLLILTLGATHLASAQCSTSKYCAYTYNNNNNNCTINTWDCINECFANDSCNPGTSCVNSLCCHADQLTNGSADCPTTDDLEACDGYVRTIGPGSAAAWVPPHTEIPEELNCGC</sequence>
<name>A0AAN7A5A4_9PEZI</name>
<feature type="chain" id="PRO_5042991238" evidence="1">
    <location>
        <begin position="22"/>
        <end position="120"/>
    </location>
</feature>
<reference evidence="2" key="2">
    <citation type="submission" date="2023-05" db="EMBL/GenBank/DDBJ databases">
        <authorList>
            <consortium name="Lawrence Berkeley National Laboratory"/>
            <person name="Steindorff A."/>
            <person name="Hensen N."/>
            <person name="Bonometti L."/>
            <person name="Westerberg I."/>
            <person name="Brannstrom I.O."/>
            <person name="Guillou S."/>
            <person name="Cros-Aarteil S."/>
            <person name="Calhoun S."/>
            <person name="Haridas S."/>
            <person name="Kuo A."/>
            <person name="Mondo S."/>
            <person name="Pangilinan J."/>
            <person name="Riley R."/>
            <person name="Labutti K."/>
            <person name="Andreopoulos B."/>
            <person name="Lipzen A."/>
            <person name="Chen C."/>
            <person name="Yanf M."/>
            <person name="Daum C."/>
            <person name="Ng V."/>
            <person name="Clum A."/>
            <person name="Ohm R."/>
            <person name="Martin F."/>
            <person name="Silar P."/>
            <person name="Natvig D."/>
            <person name="Lalanne C."/>
            <person name="Gautier V."/>
            <person name="Ament-Velasquez S.L."/>
            <person name="Kruys A."/>
            <person name="Hutchinson M.I."/>
            <person name="Powell A.J."/>
            <person name="Barry K."/>
            <person name="Miller A.N."/>
            <person name="Grigoriev I.V."/>
            <person name="Debuchy R."/>
            <person name="Gladieux P."/>
            <person name="Thoren M.H."/>
            <person name="Johannesson H."/>
        </authorList>
    </citation>
    <scope>NUCLEOTIDE SEQUENCE</scope>
    <source>
        <strain evidence="2">CBS 892.96</strain>
    </source>
</reference>
<evidence type="ECO:0000256" key="1">
    <source>
        <dbReference type="SAM" id="SignalP"/>
    </source>
</evidence>
<gene>
    <name evidence="2" type="ORF">QBC36DRAFT_347833</name>
</gene>
<evidence type="ECO:0000313" key="2">
    <source>
        <dbReference type="EMBL" id="KAK4174578.1"/>
    </source>
</evidence>